<gene>
    <name evidence="9" type="ORF">PSACC_01637</name>
</gene>
<evidence type="ECO:0000256" key="7">
    <source>
        <dbReference type="SAM" id="MobiDB-lite"/>
    </source>
</evidence>
<dbReference type="CDD" id="cd16536">
    <property type="entry name" value="RING-HC_RNF10"/>
    <property type="match status" value="1"/>
</dbReference>
<dbReference type="PANTHER" id="PTHR12983:SF9">
    <property type="entry name" value="E3 UBIQUITIN-PROTEIN LIGASE RNF10"/>
    <property type="match status" value="1"/>
</dbReference>
<dbReference type="PANTHER" id="PTHR12983">
    <property type="entry name" value="RING FINGER 10 FAMILY MEMBER"/>
    <property type="match status" value="1"/>
</dbReference>
<dbReference type="PROSITE" id="PS50089">
    <property type="entry name" value="ZF_RING_2"/>
    <property type="match status" value="1"/>
</dbReference>
<dbReference type="EMBL" id="MTSL01000117">
    <property type="protein sequence ID" value="PJF18541.1"/>
    <property type="molecule type" value="Genomic_DNA"/>
</dbReference>
<sequence length="590" mass="65009">MEREGRKSVKKETPPPGPPSEPIPVSKPAATGRRTYISGNHLLSFEVTSSPGSMFGSSSGPTRRGRTARPGASFTKERFIHANFQFVAREEVVLDRHEFGVNPDAQLEWNDIEMVVVPAQQDVTCPICLDTPLAPQLTKCGHFFCWPCILRYAAATSMAGSGNWRKCPICFESVSVRQLKSVYFSQVTDFTTNSTEITAVGIPMVLIRGTTGTCRVRPVEQMNQTMTPESLSDLSPFEKITFVPRDFVEQNIISREIETLFERLNGMAENDPDRVYTELALTMVEDRRASLASEGASPRLSASEGNSECKSECKSEQKSEYKSEQKCEYKSERKSEGESDVLSEGASIFFHQSMDGQPFFLNPLSIRILRREFGTYSEMPAFLCPPVLEIEMSVMNEEIRKRHRYLQHVPTGCQFGLCEVDLSSIVSASVLAEFASELKAKENTRKSKAAKEAKISAAALRKEQQLYDLRTSVDSGRASPSSLPGVATGIFGAFAMNYENFPLPRAAEEEEPSSAIPITEPAKSVTSGLASSFASIAATSPDGFIIVTSDSSPPQVNFSFGEGDVNRESDPTGKKGKRIVLVNNLQRRQS</sequence>
<keyword evidence="3" id="KW-0479">Metal-binding</keyword>
<dbReference type="InterPro" id="IPR013083">
    <property type="entry name" value="Znf_RING/FYVE/PHD"/>
</dbReference>
<organism evidence="9 10">
    <name type="scientific">Paramicrosporidium saccamoebae</name>
    <dbReference type="NCBI Taxonomy" id="1246581"/>
    <lineage>
        <taxon>Eukaryota</taxon>
        <taxon>Fungi</taxon>
        <taxon>Fungi incertae sedis</taxon>
        <taxon>Cryptomycota</taxon>
        <taxon>Cryptomycota incertae sedis</taxon>
        <taxon>Paramicrosporidium</taxon>
    </lineage>
</organism>
<accession>A0A2H9TLA0</accession>
<dbReference type="GO" id="GO:0045944">
    <property type="term" value="P:positive regulation of transcription by RNA polymerase II"/>
    <property type="evidence" value="ECO:0007669"/>
    <property type="project" value="TreeGrafter"/>
</dbReference>
<dbReference type="PROSITE" id="PS00518">
    <property type="entry name" value="ZF_RING_1"/>
    <property type="match status" value="1"/>
</dbReference>
<feature type="compositionally biased region" description="Basic and acidic residues" evidence="7">
    <location>
        <begin position="1"/>
        <end position="13"/>
    </location>
</feature>
<comment type="subcellular location">
    <subcellularLocation>
        <location evidence="1">Cytoplasm</location>
    </subcellularLocation>
</comment>
<dbReference type="InterPro" id="IPR017907">
    <property type="entry name" value="Znf_RING_CS"/>
</dbReference>
<dbReference type="GO" id="GO:0005737">
    <property type="term" value="C:cytoplasm"/>
    <property type="evidence" value="ECO:0007669"/>
    <property type="project" value="UniProtKB-SubCell"/>
</dbReference>
<evidence type="ECO:0000256" key="1">
    <source>
        <dbReference type="ARBA" id="ARBA00004496"/>
    </source>
</evidence>
<feature type="region of interest" description="Disordered" evidence="7">
    <location>
        <begin position="292"/>
        <end position="315"/>
    </location>
</feature>
<dbReference type="STRING" id="1246581.A0A2H9TLA0"/>
<feature type="region of interest" description="Disordered" evidence="7">
    <location>
        <begin position="53"/>
        <end position="72"/>
    </location>
</feature>
<dbReference type="Gene3D" id="3.30.40.10">
    <property type="entry name" value="Zinc/RING finger domain, C3HC4 (zinc finger)"/>
    <property type="match status" value="1"/>
</dbReference>
<dbReference type="InterPro" id="IPR018957">
    <property type="entry name" value="Znf_C3HC4_RING-type"/>
</dbReference>
<evidence type="ECO:0000256" key="2">
    <source>
        <dbReference type="ARBA" id="ARBA00022490"/>
    </source>
</evidence>
<dbReference type="Proteomes" id="UP000240830">
    <property type="component" value="Unassembled WGS sequence"/>
</dbReference>
<dbReference type="GO" id="GO:0008270">
    <property type="term" value="F:zinc ion binding"/>
    <property type="evidence" value="ECO:0007669"/>
    <property type="project" value="UniProtKB-KW"/>
</dbReference>
<feature type="compositionally biased region" description="Basic and acidic residues" evidence="7">
    <location>
        <begin position="564"/>
        <end position="573"/>
    </location>
</feature>
<proteinExistence type="predicted"/>
<dbReference type="GO" id="GO:0000976">
    <property type="term" value="F:transcription cis-regulatory region binding"/>
    <property type="evidence" value="ECO:0007669"/>
    <property type="project" value="TreeGrafter"/>
</dbReference>
<protein>
    <submittedName>
        <fullName evidence="9">Putative e3 ubiquitin ligase</fullName>
    </submittedName>
</protein>
<dbReference type="InterPro" id="IPR001841">
    <property type="entry name" value="Znf_RING"/>
</dbReference>
<keyword evidence="9" id="KW-0436">Ligase</keyword>
<evidence type="ECO:0000256" key="6">
    <source>
        <dbReference type="PROSITE-ProRule" id="PRU00175"/>
    </source>
</evidence>
<dbReference type="OrthoDB" id="302966at2759"/>
<dbReference type="InterPro" id="IPR039739">
    <property type="entry name" value="MAG2/RNF10"/>
</dbReference>
<feature type="domain" description="RING-type" evidence="8">
    <location>
        <begin position="125"/>
        <end position="170"/>
    </location>
</feature>
<evidence type="ECO:0000256" key="3">
    <source>
        <dbReference type="ARBA" id="ARBA00022723"/>
    </source>
</evidence>
<keyword evidence="2" id="KW-0963">Cytoplasm</keyword>
<evidence type="ECO:0000313" key="10">
    <source>
        <dbReference type="Proteomes" id="UP000240830"/>
    </source>
</evidence>
<evidence type="ECO:0000313" key="9">
    <source>
        <dbReference type="EMBL" id="PJF18541.1"/>
    </source>
</evidence>
<comment type="caution">
    <text evidence="9">The sequence shown here is derived from an EMBL/GenBank/DDBJ whole genome shotgun (WGS) entry which is preliminary data.</text>
</comment>
<dbReference type="SMART" id="SM00184">
    <property type="entry name" value="RING"/>
    <property type="match status" value="1"/>
</dbReference>
<dbReference type="AlphaFoldDB" id="A0A2H9TLA0"/>
<dbReference type="SUPFAM" id="SSF57850">
    <property type="entry name" value="RING/U-box"/>
    <property type="match status" value="1"/>
</dbReference>
<keyword evidence="5" id="KW-0862">Zinc</keyword>
<feature type="region of interest" description="Disordered" evidence="7">
    <location>
        <begin position="557"/>
        <end position="590"/>
    </location>
</feature>
<keyword evidence="4 6" id="KW-0863">Zinc-finger</keyword>
<dbReference type="GO" id="GO:0016874">
    <property type="term" value="F:ligase activity"/>
    <property type="evidence" value="ECO:0007669"/>
    <property type="project" value="UniProtKB-KW"/>
</dbReference>
<name>A0A2H9TLA0_9FUNG</name>
<evidence type="ECO:0000259" key="8">
    <source>
        <dbReference type="PROSITE" id="PS50089"/>
    </source>
</evidence>
<evidence type="ECO:0000256" key="5">
    <source>
        <dbReference type="ARBA" id="ARBA00022833"/>
    </source>
</evidence>
<evidence type="ECO:0000256" key="4">
    <source>
        <dbReference type="ARBA" id="ARBA00022771"/>
    </source>
</evidence>
<reference evidence="9 10" key="1">
    <citation type="submission" date="2016-10" db="EMBL/GenBank/DDBJ databases">
        <title>The genome of Paramicrosporidium saccamoebae is the missing link in understanding Cryptomycota and Microsporidia evolution.</title>
        <authorList>
            <person name="Quandt C.A."/>
            <person name="Beaudet D."/>
            <person name="Corsaro D."/>
            <person name="Michel R."/>
            <person name="Corradi N."/>
            <person name="James T."/>
        </authorList>
    </citation>
    <scope>NUCLEOTIDE SEQUENCE [LARGE SCALE GENOMIC DNA]</scope>
    <source>
        <strain evidence="9 10">KSL3</strain>
    </source>
</reference>
<keyword evidence="10" id="KW-1185">Reference proteome</keyword>
<dbReference type="Pfam" id="PF00097">
    <property type="entry name" value="zf-C3HC4"/>
    <property type="match status" value="1"/>
</dbReference>
<feature type="region of interest" description="Disordered" evidence="7">
    <location>
        <begin position="1"/>
        <end position="31"/>
    </location>
</feature>